<feature type="region of interest" description="Disordered" evidence="1">
    <location>
        <begin position="450"/>
        <end position="470"/>
    </location>
</feature>
<dbReference type="AlphaFoldDB" id="A2EKG2"/>
<dbReference type="VEuPathDB" id="TrichDB:TVAGG3_0979590"/>
<feature type="transmembrane region" description="Helical" evidence="2">
    <location>
        <begin position="403"/>
        <end position="425"/>
    </location>
</feature>
<protein>
    <submittedName>
        <fullName evidence="3">Uncharacterized protein</fullName>
    </submittedName>
</protein>
<accession>A2EKG2</accession>
<name>A2EKG2_TRIV3</name>
<keyword evidence="2" id="KW-1133">Transmembrane helix</keyword>
<sequence length="470" mass="51610">MKSLKNVSITALQMRFITTSPYLSGDSQITIMKSTFSRSFHPIFYNINSIKAQKSTFNRFLSSVVYCNKEYKYISSAFTESKTYDTTDSYQFDCCKFSGITGSPCLVLNNPEMTVRVRKTTIQQCTSTVGTITLNTRNTIFDGLQMSDSKSPVGGFFAANQQSRYGGVSCLSCTFVGSEYTDTTSRDPFYINTSSCVLEFTNITSNKIKTWGAVFGISAPDYFCLKNCYVNSCEGRCILWSQYTKSCTVVSSTFGRVSILDGSGNAIFWASTKMIFKNSYISPTSQSTIVNLQSGDGSFYFSSCSFTTSDSGTNSGTSNQFGAPSKGETQITFALYENCEGIPATPPPTPKITPQETLVPTKSPDTPEPTQSPVETPSPSQSAVPPERTVSATPWPSPIYEEAFGFSALAAFVICIIVFFIVFIYRELLEKSSSATIDETERVPFVLNKRSSSSERRGNYFSLSSGDDSD</sequence>
<dbReference type="Proteomes" id="UP000001542">
    <property type="component" value="Unassembled WGS sequence"/>
</dbReference>
<dbReference type="RefSeq" id="XP_001319093.1">
    <property type="nucleotide sequence ID" value="XM_001319058.1"/>
</dbReference>
<organism evidence="3 4">
    <name type="scientific">Trichomonas vaginalis (strain ATCC PRA-98 / G3)</name>
    <dbReference type="NCBI Taxonomy" id="412133"/>
    <lineage>
        <taxon>Eukaryota</taxon>
        <taxon>Metamonada</taxon>
        <taxon>Parabasalia</taxon>
        <taxon>Trichomonadida</taxon>
        <taxon>Trichomonadidae</taxon>
        <taxon>Trichomonas</taxon>
    </lineage>
</organism>
<evidence type="ECO:0000256" key="1">
    <source>
        <dbReference type="SAM" id="MobiDB-lite"/>
    </source>
</evidence>
<dbReference type="VEuPathDB" id="TrichDB:TVAG_340480"/>
<keyword evidence="2" id="KW-0472">Membrane</keyword>
<evidence type="ECO:0000256" key="2">
    <source>
        <dbReference type="SAM" id="Phobius"/>
    </source>
</evidence>
<feature type="compositionally biased region" description="Polar residues" evidence="1">
    <location>
        <begin position="358"/>
        <end position="383"/>
    </location>
</feature>
<feature type="compositionally biased region" description="Polar residues" evidence="1">
    <location>
        <begin position="461"/>
        <end position="470"/>
    </location>
</feature>
<dbReference type="InParanoid" id="A2EKG2"/>
<proteinExistence type="predicted"/>
<feature type="region of interest" description="Disordered" evidence="1">
    <location>
        <begin position="344"/>
        <end position="391"/>
    </location>
</feature>
<keyword evidence="2" id="KW-0812">Transmembrane</keyword>
<dbReference type="EMBL" id="DS113413">
    <property type="protein sequence ID" value="EAY06870.1"/>
    <property type="molecule type" value="Genomic_DNA"/>
</dbReference>
<evidence type="ECO:0000313" key="4">
    <source>
        <dbReference type="Proteomes" id="UP000001542"/>
    </source>
</evidence>
<gene>
    <name evidence="3" type="ORF">TVAG_340480</name>
</gene>
<dbReference type="KEGG" id="tva:4764752"/>
<reference evidence="3" key="2">
    <citation type="journal article" date="2007" name="Science">
        <title>Draft genome sequence of the sexually transmitted pathogen Trichomonas vaginalis.</title>
        <authorList>
            <person name="Carlton J.M."/>
            <person name="Hirt R.P."/>
            <person name="Silva J.C."/>
            <person name="Delcher A.L."/>
            <person name="Schatz M."/>
            <person name="Zhao Q."/>
            <person name="Wortman J.R."/>
            <person name="Bidwell S.L."/>
            <person name="Alsmark U.C.M."/>
            <person name="Besteiro S."/>
            <person name="Sicheritz-Ponten T."/>
            <person name="Noel C.J."/>
            <person name="Dacks J.B."/>
            <person name="Foster P.G."/>
            <person name="Simillion C."/>
            <person name="Van de Peer Y."/>
            <person name="Miranda-Saavedra D."/>
            <person name="Barton G.J."/>
            <person name="Westrop G.D."/>
            <person name="Mueller S."/>
            <person name="Dessi D."/>
            <person name="Fiori P.L."/>
            <person name="Ren Q."/>
            <person name="Paulsen I."/>
            <person name="Zhang H."/>
            <person name="Bastida-Corcuera F.D."/>
            <person name="Simoes-Barbosa A."/>
            <person name="Brown M.T."/>
            <person name="Hayes R.D."/>
            <person name="Mukherjee M."/>
            <person name="Okumura C.Y."/>
            <person name="Schneider R."/>
            <person name="Smith A.J."/>
            <person name="Vanacova S."/>
            <person name="Villalvazo M."/>
            <person name="Haas B.J."/>
            <person name="Pertea M."/>
            <person name="Feldblyum T.V."/>
            <person name="Utterback T.R."/>
            <person name="Shu C.L."/>
            <person name="Osoegawa K."/>
            <person name="de Jong P.J."/>
            <person name="Hrdy I."/>
            <person name="Horvathova L."/>
            <person name="Zubacova Z."/>
            <person name="Dolezal P."/>
            <person name="Malik S.B."/>
            <person name="Logsdon J.M. Jr."/>
            <person name="Henze K."/>
            <person name="Gupta A."/>
            <person name="Wang C.C."/>
            <person name="Dunne R.L."/>
            <person name="Upcroft J.A."/>
            <person name="Upcroft P."/>
            <person name="White O."/>
            <person name="Salzberg S.L."/>
            <person name="Tang P."/>
            <person name="Chiu C.-H."/>
            <person name="Lee Y.-S."/>
            <person name="Embley T.M."/>
            <person name="Coombs G.H."/>
            <person name="Mottram J.C."/>
            <person name="Tachezy J."/>
            <person name="Fraser-Liggett C.M."/>
            <person name="Johnson P.J."/>
        </authorList>
    </citation>
    <scope>NUCLEOTIDE SEQUENCE [LARGE SCALE GENOMIC DNA]</scope>
    <source>
        <strain evidence="3">G3</strain>
    </source>
</reference>
<reference evidence="3" key="1">
    <citation type="submission" date="2006-10" db="EMBL/GenBank/DDBJ databases">
        <authorList>
            <person name="Amadeo P."/>
            <person name="Zhao Q."/>
            <person name="Wortman J."/>
            <person name="Fraser-Liggett C."/>
            <person name="Carlton J."/>
        </authorList>
    </citation>
    <scope>NUCLEOTIDE SEQUENCE</scope>
    <source>
        <strain evidence="3">G3</strain>
    </source>
</reference>
<keyword evidence="4" id="KW-1185">Reference proteome</keyword>
<dbReference type="SMR" id="A2EKG2"/>
<evidence type="ECO:0000313" key="3">
    <source>
        <dbReference type="EMBL" id="EAY06870.1"/>
    </source>
</evidence>